<dbReference type="Pfam" id="PF01145">
    <property type="entry name" value="Band_7"/>
    <property type="match status" value="1"/>
</dbReference>
<name>A0A7X0JQY0_9GAMM</name>
<comment type="subunit">
    <text evidence="6">HflC and HflK may interact to form a multimeric complex.</text>
</comment>
<keyword evidence="5 6" id="KW-0472">Membrane</keyword>
<accession>A0A7X0JQY0</accession>
<comment type="caution">
    <text evidence="9">The sequence shown here is derived from an EMBL/GenBank/DDBJ whole genome shotgun (WGS) entry which is preliminary data.</text>
</comment>
<dbReference type="PANTHER" id="PTHR43327:SF2">
    <property type="entry name" value="MODULATOR OF FTSH PROTEASE HFLK"/>
    <property type="match status" value="1"/>
</dbReference>
<dbReference type="Proteomes" id="UP000528457">
    <property type="component" value="Unassembled WGS sequence"/>
</dbReference>
<feature type="transmembrane region" description="Helical" evidence="6">
    <location>
        <begin position="62"/>
        <end position="81"/>
    </location>
</feature>
<keyword evidence="3 6" id="KW-0812">Transmembrane</keyword>
<gene>
    <name evidence="9" type="ORF">HNR48_000955</name>
</gene>
<dbReference type="PRINTS" id="PR00721">
    <property type="entry name" value="STOMATIN"/>
</dbReference>
<comment type="similarity">
    <text evidence="2 6">Belongs to the band 7/mec-2 family. HflK subfamily.</text>
</comment>
<protein>
    <recommendedName>
        <fullName evidence="6">Protein HflK</fullName>
    </recommendedName>
</protein>
<dbReference type="RefSeq" id="WP_166850551.1">
    <property type="nucleotide sequence ID" value="NZ_JAAONY010000001.1"/>
</dbReference>
<evidence type="ECO:0000256" key="1">
    <source>
        <dbReference type="ARBA" id="ARBA00004167"/>
    </source>
</evidence>
<dbReference type="InterPro" id="IPR001107">
    <property type="entry name" value="Band_7"/>
</dbReference>
<dbReference type="NCBIfam" id="TIGR01933">
    <property type="entry name" value="hflK"/>
    <property type="match status" value="1"/>
</dbReference>
<dbReference type="InterPro" id="IPR050710">
    <property type="entry name" value="Band7/mec-2_domain"/>
</dbReference>
<keyword evidence="10" id="KW-1185">Reference proteome</keyword>
<feature type="region of interest" description="Disordered" evidence="7">
    <location>
        <begin position="1"/>
        <end position="33"/>
    </location>
</feature>
<reference evidence="9 10" key="1">
    <citation type="submission" date="2020-08" db="EMBL/GenBank/DDBJ databases">
        <title>Genomic Encyclopedia of Type Strains, Phase IV (KMG-IV): sequencing the most valuable type-strain genomes for metagenomic binning, comparative biology and taxonomic classification.</title>
        <authorList>
            <person name="Goeker M."/>
        </authorList>
    </citation>
    <scope>NUCLEOTIDE SEQUENCE [LARGE SCALE GENOMIC DNA]</scope>
    <source>
        <strain evidence="9 10">DSM 22368</strain>
    </source>
</reference>
<sequence>MAWNEPGGNNKDPWGGGGNRGGGNNNDGPPDLDEVFKKVQDRLDNLFGNGGGKNSGNKGSGLPLMLIFIVLGVFYIVQSFYQIDEQERGVVLRLGEYNRTLEPGLKFAPALIDQVIIVNVTKQRVHSAQSTMLTKDENIVQVDLSVQYNIADPVDYTLRVRNPDGSLVQATDSALRHVVGSSRMDDVLTVGREKIAQDVQLRLQDYLDNYQTGILVSKVNMEGVEPPREVQDAFDDVIKAREDKTRTENEAQAYANGIIPEARGKAQRMVEEANAYQAEVVSRAKGEAERFTDLLVEYQKAPEVTRERMYLDAVEQVMSRSSKVMIDVEGGNNMLYLPLDKIAKPSASYPSSQVVSPDMVRDIKNRVIDELRRDAAANRRREAR</sequence>
<evidence type="ECO:0000256" key="3">
    <source>
        <dbReference type="ARBA" id="ARBA00022692"/>
    </source>
</evidence>
<dbReference type="InterPro" id="IPR036013">
    <property type="entry name" value="Band_7/SPFH_dom_sf"/>
</dbReference>
<dbReference type="InterPro" id="IPR001972">
    <property type="entry name" value="Stomatin_HflK_fam"/>
</dbReference>
<dbReference type="FunCoup" id="A0A7X0JQY0">
    <property type="interactions" value="278"/>
</dbReference>
<feature type="compositionally biased region" description="Gly residues" evidence="7">
    <location>
        <begin position="14"/>
        <end position="25"/>
    </location>
</feature>
<dbReference type="CDD" id="cd03404">
    <property type="entry name" value="SPFH_HflK"/>
    <property type="match status" value="1"/>
</dbReference>
<evidence type="ECO:0000313" key="9">
    <source>
        <dbReference type="EMBL" id="MBB6520677.1"/>
    </source>
</evidence>
<evidence type="ECO:0000256" key="4">
    <source>
        <dbReference type="ARBA" id="ARBA00022989"/>
    </source>
</evidence>
<dbReference type="PANTHER" id="PTHR43327">
    <property type="entry name" value="STOMATIN-LIKE PROTEIN 2, MITOCHONDRIAL"/>
    <property type="match status" value="1"/>
</dbReference>
<comment type="function">
    <text evidence="6">HflC and HflK could encode or regulate a protease.</text>
</comment>
<dbReference type="GO" id="GO:0006508">
    <property type="term" value="P:proteolysis"/>
    <property type="evidence" value="ECO:0007669"/>
    <property type="project" value="UniProtKB-KW"/>
</dbReference>
<dbReference type="GO" id="GO:0016020">
    <property type="term" value="C:membrane"/>
    <property type="evidence" value="ECO:0007669"/>
    <property type="project" value="UniProtKB-SubCell"/>
</dbReference>
<dbReference type="EMBL" id="JACHHT010000001">
    <property type="protein sequence ID" value="MBB6520677.1"/>
    <property type="molecule type" value="Genomic_DNA"/>
</dbReference>
<dbReference type="GO" id="GO:0008233">
    <property type="term" value="F:peptidase activity"/>
    <property type="evidence" value="ECO:0007669"/>
    <property type="project" value="UniProtKB-KW"/>
</dbReference>
<evidence type="ECO:0000256" key="7">
    <source>
        <dbReference type="SAM" id="MobiDB-lite"/>
    </source>
</evidence>
<keyword evidence="4 6" id="KW-1133">Transmembrane helix</keyword>
<dbReference type="InParanoid" id="A0A7X0JQY0"/>
<keyword evidence="9" id="KW-0645">Protease</keyword>
<dbReference type="Gene3D" id="3.30.479.30">
    <property type="entry name" value="Band 7 domain"/>
    <property type="match status" value="1"/>
</dbReference>
<evidence type="ECO:0000256" key="5">
    <source>
        <dbReference type="ARBA" id="ARBA00023136"/>
    </source>
</evidence>
<dbReference type="InterPro" id="IPR010201">
    <property type="entry name" value="HflK"/>
</dbReference>
<evidence type="ECO:0000256" key="6">
    <source>
        <dbReference type="RuleBase" id="RU364113"/>
    </source>
</evidence>
<keyword evidence="9" id="KW-0378">Hydrolase</keyword>
<dbReference type="SUPFAM" id="SSF117892">
    <property type="entry name" value="Band 7/SPFH domain"/>
    <property type="match status" value="1"/>
</dbReference>
<evidence type="ECO:0000313" key="10">
    <source>
        <dbReference type="Proteomes" id="UP000528457"/>
    </source>
</evidence>
<comment type="subcellular location">
    <subcellularLocation>
        <location evidence="1">Membrane</location>
        <topology evidence="1">Single-pass membrane protein</topology>
    </subcellularLocation>
</comment>
<proteinExistence type="inferred from homology"/>
<dbReference type="Pfam" id="PF12221">
    <property type="entry name" value="HflK_N"/>
    <property type="match status" value="1"/>
</dbReference>
<dbReference type="SMART" id="SM00244">
    <property type="entry name" value="PHB"/>
    <property type="match status" value="1"/>
</dbReference>
<organism evidence="9 10">
    <name type="scientific">Pseudoteredinibacter isoporae</name>
    <dbReference type="NCBI Taxonomy" id="570281"/>
    <lineage>
        <taxon>Bacteria</taxon>
        <taxon>Pseudomonadati</taxon>
        <taxon>Pseudomonadota</taxon>
        <taxon>Gammaproteobacteria</taxon>
        <taxon>Cellvibrionales</taxon>
        <taxon>Cellvibrionaceae</taxon>
        <taxon>Pseudoteredinibacter</taxon>
    </lineage>
</organism>
<feature type="domain" description="Band 7" evidence="8">
    <location>
        <begin position="78"/>
        <end position="238"/>
    </location>
</feature>
<dbReference type="AlphaFoldDB" id="A0A7X0JQY0"/>
<evidence type="ECO:0000256" key="2">
    <source>
        <dbReference type="ARBA" id="ARBA00006971"/>
    </source>
</evidence>
<evidence type="ECO:0000259" key="8">
    <source>
        <dbReference type="SMART" id="SM00244"/>
    </source>
</evidence>
<dbReference type="InterPro" id="IPR020980">
    <property type="entry name" value="Membrane_HflK_N"/>
</dbReference>